<feature type="transmembrane region" description="Helical" evidence="12">
    <location>
        <begin position="385"/>
        <end position="405"/>
    </location>
</feature>
<protein>
    <recommendedName>
        <fullName evidence="11">Endo-1,3-beta-glucanase btgC</fullName>
    </recommendedName>
    <alternativeName>
        <fullName evidence="10">Laminarinase btgC</fullName>
    </alternativeName>
</protein>
<evidence type="ECO:0000313" key="14">
    <source>
        <dbReference type="Proteomes" id="UP000652074"/>
    </source>
</evidence>
<keyword evidence="5" id="KW-0325">Glycoprotein</keyword>
<dbReference type="Proteomes" id="UP000652074">
    <property type="component" value="Unassembled WGS sequence"/>
</dbReference>
<accession>A0ABX1MMS9</accession>
<dbReference type="EMBL" id="WTVR01000021">
    <property type="protein sequence ID" value="NMF89254.1"/>
    <property type="molecule type" value="Genomic_DNA"/>
</dbReference>
<evidence type="ECO:0000256" key="5">
    <source>
        <dbReference type="ARBA" id="ARBA00023180"/>
    </source>
</evidence>
<feature type="transmembrane region" description="Helical" evidence="12">
    <location>
        <begin position="436"/>
        <end position="457"/>
    </location>
</feature>
<keyword evidence="3" id="KW-0378">Hydrolase</keyword>
<feature type="transmembrane region" description="Helical" evidence="12">
    <location>
        <begin position="328"/>
        <end position="347"/>
    </location>
</feature>
<evidence type="ECO:0000256" key="4">
    <source>
        <dbReference type="ARBA" id="ARBA00023136"/>
    </source>
</evidence>
<organism evidence="13 14">
    <name type="scientific">Aromatoleum petrolei</name>
    <dbReference type="NCBI Taxonomy" id="76116"/>
    <lineage>
        <taxon>Bacteria</taxon>
        <taxon>Pseudomonadati</taxon>
        <taxon>Pseudomonadota</taxon>
        <taxon>Betaproteobacteria</taxon>
        <taxon>Rhodocyclales</taxon>
        <taxon>Rhodocyclaceae</taxon>
        <taxon>Aromatoleum</taxon>
    </lineage>
</organism>
<dbReference type="PANTHER" id="PTHR16631:SF17">
    <property type="entry name" value="GLUCAN ENDO-1,3-BETA-GLUCOSIDASE BTGC"/>
    <property type="match status" value="1"/>
</dbReference>
<feature type="transmembrane region" description="Helical" evidence="12">
    <location>
        <begin position="14"/>
        <end position="33"/>
    </location>
</feature>
<feature type="transmembrane region" description="Helical" evidence="12">
    <location>
        <begin position="464"/>
        <end position="483"/>
    </location>
</feature>
<dbReference type="InterPro" id="IPR017853">
    <property type="entry name" value="GH"/>
</dbReference>
<sequence length="538" mass="58740">MSTHAPSTPNDRNWLGLLASALIVLLVLGTVLVQQTRPVPMHDLKLADGERLKCVSYAPYRLPGQTPFDEQLVIARDQIAADLTALAKITECVRIYSVDQGLDQVPAVAREVGLKVLLGAWVNADPKRNMKQLDHAIALANDYADVVRVLIVGNEVLLRRERTESELRELIEYARARATVPVTYADVWEFWLQHPKLSESVDWVTVHILPFWEDHPVAIDRAVAHVAEVFDEVRTHFDRPLMIGETGWPSAGRQRQGSEPSQVNQARYIREFVHIAHEKGWNYNLIEAIDQPWKRRLEGTVGGFWGMLGTDLSPKFPLAGPVTERSGLAAPLAGAALGATLCLLLAFGTRGTLARLAALALTGTVAGLAAVLGWEHAQLAWRDTFEWWLLGSIGVLGLLAAPAAARWPGATPICTAGEAWAALRGGGPAHLSAGQWLGLLRGVLLFAAAVTALLLFADPRYRDFPVFLYLVPALVFGVTGWWAASRFGAEEKVCGLVIAVCVAGRWLPEPFNPQAVAWLTTGLVLAAPCLRAIARKDQ</sequence>
<gene>
    <name evidence="13" type="ORF">GPA26_12305</name>
</gene>
<reference evidence="13 14" key="1">
    <citation type="submission" date="2019-12" db="EMBL/GenBank/DDBJ databases">
        <title>Comparative genomics gives insights into the taxonomy of the Azoarcus-Aromatoleum group and reveals separate origins of nif in the plant-associated Azoarcus and non-plant-associated Aromatoleum sub-groups.</title>
        <authorList>
            <person name="Lafos M."/>
            <person name="Maluk M."/>
            <person name="Batista M."/>
            <person name="Junghare M."/>
            <person name="Carmona M."/>
            <person name="Faoro H."/>
            <person name="Cruz L.M."/>
            <person name="Battistoni F."/>
            <person name="De Souza E."/>
            <person name="Pedrosa F."/>
            <person name="Chen W.-M."/>
            <person name="Poole P.S."/>
            <person name="Dixon R.A."/>
            <person name="James E.K."/>
        </authorList>
    </citation>
    <scope>NUCLEOTIDE SEQUENCE [LARGE SCALE GENOMIC DNA]</scope>
    <source>
        <strain evidence="13 14">ToN1</strain>
    </source>
</reference>
<evidence type="ECO:0000256" key="10">
    <source>
        <dbReference type="ARBA" id="ARBA00042373"/>
    </source>
</evidence>
<evidence type="ECO:0000313" key="13">
    <source>
        <dbReference type="EMBL" id="NMF89254.1"/>
    </source>
</evidence>
<keyword evidence="4 12" id="KW-0472">Membrane</keyword>
<evidence type="ECO:0000256" key="6">
    <source>
        <dbReference type="ARBA" id="ARBA00023277"/>
    </source>
</evidence>
<feature type="transmembrane region" description="Helical" evidence="12">
    <location>
        <begin position="353"/>
        <end position="373"/>
    </location>
</feature>
<keyword evidence="12" id="KW-0812">Transmembrane</keyword>
<comment type="subcellular location">
    <subcellularLocation>
        <location evidence="1">Cell membrane</location>
    </subcellularLocation>
</comment>
<comment type="function">
    <text evidence="9">Glucanases play a role in cell expansion during growth, in cell-cell fusion during mating, and in spore release during sporulation. This enzyme may be involved in beta-glucan degradation. Active on laminarin and lichenan.</text>
</comment>
<name>A0ABX1MMS9_9RHOO</name>
<proteinExistence type="predicted"/>
<evidence type="ECO:0000256" key="3">
    <source>
        <dbReference type="ARBA" id="ARBA00022801"/>
    </source>
</evidence>
<keyword evidence="14" id="KW-1185">Reference proteome</keyword>
<evidence type="ECO:0000256" key="11">
    <source>
        <dbReference type="ARBA" id="ARBA00043078"/>
    </source>
</evidence>
<evidence type="ECO:0000256" key="8">
    <source>
        <dbReference type="ARBA" id="ARBA00023326"/>
    </source>
</evidence>
<keyword evidence="2" id="KW-1003">Cell membrane</keyword>
<evidence type="ECO:0000256" key="12">
    <source>
        <dbReference type="SAM" id="Phobius"/>
    </source>
</evidence>
<dbReference type="RefSeq" id="WP_169206631.1">
    <property type="nucleotide sequence ID" value="NZ_CP059560.1"/>
</dbReference>
<evidence type="ECO:0000256" key="2">
    <source>
        <dbReference type="ARBA" id="ARBA00022475"/>
    </source>
</evidence>
<dbReference type="InterPro" id="IPR050732">
    <property type="entry name" value="Beta-glucan_modifiers"/>
</dbReference>
<evidence type="ECO:0000256" key="1">
    <source>
        <dbReference type="ARBA" id="ARBA00004236"/>
    </source>
</evidence>
<evidence type="ECO:0000256" key="9">
    <source>
        <dbReference type="ARBA" id="ARBA00037649"/>
    </source>
</evidence>
<keyword evidence="12" id="KW-1133">Transmembrane helix</keyword>
<keyword evidence="7" id="KW-0961">Cell wall biogenesis/degradation</keyword>
<dbReference type="PANTHER" id="PTHR16631">
    <property type="entry name" value="GLUCAN 1,3-BETA-GLUCOSIDASE"/>
    <property type="match status" value="1"/>
</dbReference>
<comment type="caution">
    <text evidence="13">The sequence shown here is derived from an EMBL/GenBank/DDBJ whole genome shotgun (WGS) entry which is preliminary data.</text>
</comment>
<keyword evidence="6" id="KW-0119">Carbohydrate metabolism</keyword>
<feature type="transmembrane region" description="Helical" evidence="12">
    <location>
        <begin position="515"/>
        <end position="534"/>
    </location>
</feature>
<evidence type="ECO:0000256" key="7">
    <source>
        <dbReference type="ARBA" id="ARBA00023316"/>
    </source>
</evidence>
<keyword evidence="8" id="KW-0624">Polysaccharide degradation</keyword>
<dbReference type="SUPFAM" id="SSF51445">
    <property type="entry name" value="(Trans)glycosidases"/>
    <property type="match status" value="1"/>
</dbReference>
<dbReference type="Gene3D" id="3.20.20.80">
    <property type="entry name" value="Glycosidases"/>
    <property type="match status" value="1"/>
</dbReference>